<reference evidence="12" key="1">
    <citation type="journal article" date="2020" name="Int. J. Syst. Evol. Microbiol.">
        <title>Alteromonas alba sp. nov., a marine bacterium isolated from the seawater of the West Pacific Ocean.</title>
        <authorList>
            <person name="Sun C."/>
            <person name="Wu Y.-H."/>
            <person name="Xamxidin M."/>
            <person name="Cheng H."/>
            <person name="Xu X.-W."/>
        </authorList>
    </citation>
    <scope>NUCLEOTIDE SEQUENCE [LARGE SCALE GENOMIC DNA]</scope>
    <source>
        <strain evidence="12">190</strain>
    </source>
</reference>
<dbReference type="CDD" id="cd00207">
    <property type="entry name" value="fer2"/>
    <property type="match status" value="1"/>
</dbReference>
<keyword evidence="8" id="KW-0830">Ubiquinone</keyword>
<dbReference type="OrthoDB" id="9133614at2"/>
<comment type="cofactor">
    <cofactor evidence="9">
        <name>[2Fe-2S] cluster</name>
        <dbReference type="ChEBI" id="CHEBI:190135"/>
    </cofactor>
</comment>
<dbReference type="Pfam" id="PF00111">
    <property type="entry name" value="Fer2"/>
    <property type="match status" value="1"/>
</dbReference>
<evidence type="ECO:0000256" key="1">
    <source>
        <dbReference type="ARBA" id="ARBA00007874"/>
    </source>
</evidence>
<evidence type="ECO:0000313" key="12">
    <source>
        <dbReference type="Proteomes" id="UP000238949"/>
    </source>
</evidence>
<dbReference type="InterPro" id="IPR001041">
    <property type="entry name" value="2Fe-2S_ferredoxin-type"/>
</dbReference>
<accession>A0A2S9VFT2</accession>
<evidence type="ECO:0000256" key="7">
    <source>
        <dbReference type="ARBA" id="ARBA00023014"/>
    </source>
</evidence>
<evidence type="ECO:0000256" key="2">
    <source>
        <dbReference type="ARBA" id="ARBA00022448"/>
    </source>
</evidence>
<keyword evidence="5" id="KW-0249">Electron transport</keyword>
<comment type="caution">
    <text evidence="11">The sequence shown here is derived from an EMBL/GenBank/DDBJ whole genome shotgun (WGS) entry which is preliminary data.</text>
</comment>
<evidence type="ECO:0000256" key="6">
    <source>
        <dbReference type="ARBA" id="ARBA00023004"/>
    </source>
</evidence>
<dbReference type="InterPro" id="IPR012675">
    <property type="entry name" value="Beta-grasp_dom_sf"/>
</dbReference>
<dbReference type="RefSeq" id="WP_105933092.1">
    <property type="nucleotide sequence ID" value="NZ_PVNP01000013.1"/>
</dbReference>
<evidence type="ECO:0000256" key="9">
    <source>
        <dbReference type="ARBA" id="ARBA00034078"/>
    </source>
</evidence>
<evidence type="ECO:0000256" key="3">
    <source>
        <dbReference type="ARBA" id="ARBA00022714"/>
    </source>
</evidence>
<keyword evidence="12" id="KW-1185">Reference proteome</keyword>
<feature type="domain" description="2Fe-2S ferredoxin-type" evidence="10">
    <location>
        <begin position="2"/>
        <end position="95"/>
    </location>
</feature>
<organism evidence="11 12">
    <name type="scientific">Alteromonas alba</name>
    <dbReference type="NCBI Taxonomy" id="2079529"/>
    <lineage>
        <taxon>Bacteria</taxon>
        <taxon>Pseudomonadati</taxon>
        <taxon>Pseudomonadota</taxon>
        <taxon>Gammaproteobacteria</taxon>
        <taxon>Alteromonadales</taxon>
        <taxon>Alteromonadaceae</taxon>
        <taxon>Alteromonas/Salinimonas group</taxon>
        <taxon>Alteromonas</taxon>
    </lineage>
</organism>
<dbReference type="SUPFAM" id="SSF54292">
    <property type="entry name" value="2Fe-2S ferredoxin-like"/>
    <property type="match status" value="1"/>
</dbReference>
<evidence type="ECO:0000256" key="4">
    <source>
        <dbReference type="ARBA" id="ARBA00022723"/>
    </source>
</evidence>
<dbReference type="GO" id="GO:0051537">
    <property type="term" value="F:2 iron, 2 sulfur cluster binding"/>
    <property type="evidence" value="ECO:0007669"/>
    <property type="project" value="UniProtKB-KW"/>
</dbReference>
<evidence type="ECO:0000313" key="11">
    <source>
        <dbReference type="EMBL" id="PRO75286.1"/>
    </source>
</evidence>
<keyword evidence="7" id="KW-0411">Iron-sulfur</keyword>
<protein>
    <submittedName>
        <fullName evidence="11">Ferredoxin</fullName>
    </submittedName>
</protein>
<dbReference type="Gene3D" id="3.10.20.30">
    <property type="match status" value="1"/>
</dbReference>
<keyword evidence="3" id="KW-0001">2Fe-2S</keyword>
<dbReference type="InterPro" id="IPR036010">
    <property type="entry name" value="2Fe-2S_ferredoxin-like_sf"/>
</dbReference>
<dbReference type="InterPro" id="IPR006058">
    <property type="entry name" value="2Fe2S_fd_BS"/>
</dbReference>
<evidence type="ECO:0000259" key="10">
    <source>
        <dbReference type="PROSITE" id="PS51085"/>
    </source>
</evidence>
<proteinExistence type="inferred from homology"/>
<keyword evidence="6" id="KW-0408">Iron</keyword>
<comment type="similarity">
    <text evidence="1">Belongs to the 2Fe2S plant-type ferredoxin family.</text>
</comment>
<gene>
    <name evidence="11" type="ORF">C6Y40_02010</name>
</gene>
<dbReference type="PROSITE" id="PS51085">
    <property type="entry name" value="2FE2S_FER_2"/>
    <property type="match status" value="1"/>
</dbReference>
<evidence type="ECO:0000256" key="8">
    <source>
        <dbReference type="ARBA" id="ARBA00023075"/>
    </source>
</evidence>
<dbReference type="PANTHER" id="PTHR43112:SF3">
    <property type="entry name" value="FERREDOXIN-2, CHLOROPLASTIC"/>
    <property type="match status" value="1"/>
</dbReference>
<keyword evidence="4" id="KW-0479">Metal-binding</keyword>
<keyword evidence="2" id="KW-0813">Transport</keyword>
<dbReference type="PANTHER" id="PTHR43112">
    <property type="entry name" value="FERREDOXIN"/>
    <property type="match status" value="1"/>
</dbReference>
<evidence type="ECO:0000256" key="5">
    <source>
        <dbReference type="ARBA" id="ARBA00022982"/>
    </source>
</evidence>
<dbReference type="EMBL" id="PVNP01000013">
    <property type="protein sequence ID" value="PRO75286.1"/>
    <property type="molecule type" value="Genomic_DNA"/>
</dbReference>
<dbReference type="GO" id="GO:0046872">
    <property type="term" value="F:metal ion binding"/>
    <property type="evidence" value="ECO:0007669"/>
    <property type="project" value="UniProtKB-KW"/>
</dbReference>
<dbReference type="Proteomes" id="UP000238949">
    <property type="component" value="Unassembled WGS sequence"/>
</dbReference>
<name>A0A2S9VFT2_9ALTE</name>
<sequence>MSDYVITEQHSQQSFTCHQDEFVLKAMESNGLRSIAVGCRGGGCGVCRVKVISGSYECGRMSKAQVSTEQQQQGYALACRLKPTSDLLIECSPSPLAINGITGVTKAKQKHTEVIK</sequence>
<dbReference type="AlphaFoldDB" id="A0A2S9VFT2"/>
<dbReference type="PROSITE" id="PS00197">
    <property type="entry name" value="2FE2S_FER_1"/>
    <property type="match status" value="1"/>
</dbReference>